<accession>A0ABY5Y173</accession>
<dbReference type="EMBL" id="CP065938">
    <property type="protein sequence ID" value="UWX05467.1"/>
    <property type="molecule type" value="Genomic_DNA"/>
</dbReference>
<comment type="subcellular location">
    <subcellularLocation>
        <location evidence="1">Cell inner membrane</location>
        <topology evidence="1">Multi-pass membrane protein</topology>
    </subcellularLocation>
</comment>
<gene>
    <name evidence="11" type="ORF">JBF11_08455</name>
</gene>
<feature type="transmembrane region" description="Helical" evidence="9">
    <location>
        <begin position="133"/>
        <end position="150"/>
    </location>
</feature>
<feature type="transmembrane region" description="Helical" evidence="9">
    <location>
        <begin position="49"/>
        <end position="70"/>
    </location>
</feature>
<evidence type="ECO:0000313" key="12">
    <source>
        <dbReference type="Proteomes" id="UP001058120"/>
    </source>
</evidence>
<dbReference type="Proteomes" id="UP001058120">
    <property type="component" value="Chromosome"/>
</dbReference>
<dbReference type="InterPro" id="IPR055348">
    <property type="entry name" value="DctQ"/>
</dbReference>
<dbReference type="PANTHER" id="PTHR35011:SF4">
    <property type="entry name" value="SLL1102 PROTEIN"/>
    <property type="match status" value="1"/>
</dbReference>
<dbReference type="Pfam" id="PF04290">
    <property type="entry name" value="DctQ"/>
    <property type="match status" value="1"/>
</dbReference>
<evidence type="ECO:0000256" key="2">
    <source>
        <dbReference type="ARBA" id="ARBA00022448"/>
    </source>
</evidence>
<keyword evidence="6 9" id="KW-1133">Transmembrane helix</keyword>
<feature type="transmembrane region" description="Helical" evidence="9">
    <location>
        <begin position="21"/>
        <end position="43"/>
    </location>
</feature>
<evidence type="ECO:0000256" key="3">
    <source>
        <dbReference type="ARBA" id="ARBA00022475"/>
    </source>
</evidence>
<reference evidence="11" key="1">
    <citation type="submission" date="2020-12" db="EMBL/GenBank/DDBJ databases">
        <title>Taurinivorans muris gen. nov., sp. nov., fundamental and realized metabolic niche of a ubiquitous sulfidogenic bacterium in the murine intestine.</title>
        <authorList>
            <person name="Ye H."/>
            <person name="Hanson B.T."/>
            <person name="Loy A."/>
        </authorList>
    </citation>
    <scope>NUCLEOTIDE SEQUENCE</scope>
    <source>
        <strain evidence="11">LT0009</strain>
    </source>
</reference>
<evidence type="ECO:0000256" key="4">
    <source>
        <dbReference type="ARBA" id="ARBA00022519"/>
    </source>
</evidence>
<keyword evidence="7 9" id="KW-0472">Membrane</keyword>
<name>A0ABY5Y173_9BACT</name>
<keyword evidence="3" id="KW-1003">Cell membrane</keyword>
<organism evidence="11 12">
    <name type="scientific">Taurinivorans muris</name>
    <dbReference type="NCBI Taxonomy" id="2787751"/>
    <lineage>
        <taxon>Bacteria</taxon>
        <taxon>Pseudomonadati</taxon>
        <taxon>Thermodesulfobacteriota</taxon>
        <taxon>Desulfovibrionia</taxon>
        <taxon>Desulfovibrionales</taxon>
        <taxon>Desulfovibrionaceae</taxon>
        <taxon>Taurinivorans</taxon>
    </lineage>
</organism>
<evidence type="ECO:0000256" key="6">
    <source>
        <dbReference type="ARBA" id="ARBA00022989"/>
    </source>
</evidence>
<evidence type="ECO:0000256" key="7">
    <source>
        <dbReference type="ARBA" id="ARBA00023136"/>
    </source>
</evidence>
<evidence type="ECO:0000256" key="1">
    <source>
        <dbReference type="ARBA" id="ARBA00004429"/>
    </source>
</evidence>
<comment type="similarity">
    <text evidence="8">Belongs to the TRAP transporter small permease family.</text>
</comment>
<dbReference type="PANTHER" id="PTHR35011">
    <property type="entry name" value="2,3-DIKETO-L-GULONATE TRAP TRANSPORTER SMALL PERMEASE PROTEIN YIAM"/>
    <property type="match status" value="1"/>
</dbReference>
<dbReference type="InterPro" id="IPR007387">
    <property type="entry name" value="TRAP_DctQ"/>
</dbReference>
<evidence type="ECO:0000313" key="11">
    <source>
        <dbReference type="EMBL" id="UWX05467.1"/>
    </source>
</evidence>
<keyword evidence="4" id="KW-0997">Cell inner membrane</keyword>
<feature type="domain" description="Tripartite ATP-independent periplasmic transporters DctQ component" evidence="10">
    <location>
        <begin position="29"/>
        <end position="159"/>
    </location>
</feature>
<evidence type="ECO:0000259" key="10">
    <source>
        <dbReference type="Pfam" id="PF04290"/>
    </source>
</evidence>
<proteinExistence type="inferred from homology"/>
<evidence type="ECO:0000256" key="9">
    <source>
        <dbReference type="SAM" id="Phobius"/>
    </source>
</evidence>
<evidence type="ECO:0000256" key="8">
    <source>
        <dbReference type="ARBA" id="ARBA00038436"/>
    </source>
</evidence>
<feature type="transmembrane region" description="Helical" evidence="9">
    <location>
        <begin position="91"/>
        <end position="113"/>
    </location>
</feature>
<keyword evidence="12" id="KW-1185">Reference proteome</keyword>
<evidence type="ECO:0000256" key="5">
    <source>
        <dbReference type="ARBA" id="ARBA00022692"/>
    </source>
</evidence>
<protein>
    <submittedName>
        <fullName evidence="11">TRAP transporter small permease subunit</fullName>
    </submittedName>
</protein>
<keyword evidence="5 9" id="KW-0812">Transmembrane</keyword>
<keyword evidence="2" id="KW-0813">Transport</keyword>
<sequence length="169" mass="19477">MMTIKRIVECIDKTNRFITSFTMWLILPLIGIMLFEVVMRYAFHSPTVWGAELSSMIFGIYMIYSGPCSVYEKVQVGVDLFSSKWKPRTQAAVHCLTYVFTMAFFVSIISLTFKYAMESWELKEVSTSAWGQPIYHWKALIPIAYVLTFAQTVSDFIRNAYLAITGEEL</sequence>
<dbReference type="RefSeq" id="WP_334315047.1">
    <property type="nucleotide sequence ID" value="NZ_CP065938.1"/>
</dbReference>